<keyword evidence="4 5" id="KW-0472">Membrane</keyword>
<dbReference type="KEGG" id="sphk:SKP52_13275"/>
<feature type="transmembrane region" description="Helical" evidence="5">
    <location>
        <begin position="477"/>
        <end position="503"/>
    </location>
</feature>
<dbReference type="InterPro" id="IPR006726">
    <property type="entry name" value="PHBA_efflux_AaeB/fusaric-R"/>
</dbReference>
<feature type="transmembrane region" description="Helical" evidence="5">
    <location>
        <begin position="81"/>
        <end position="100"/>
    </location>
</feature>
<dbReference type="AlphaFoldDB" id="A0A0A7PJY2"/>
<feature type="transmembrane region" description="Helical" evidence="5">
    <location>
        <begin position="107"/>
        <end position="124"/>
    </location>
</feature>
<dbReference type="STRING" id="1515612.SKP52_13275"/>
<keyword evidence="3 5" id="KW-1133">Transmembrane helix</keyword>
<feature type="transmembrane region" description="Helical" evidence="5">
    <location>
        <begin position="56"/>
        <end position="75"/>
    </location>
</feature>
<keyword evidence="7" id="KW-1185">Reference proteome</keyword>
<dbReference type="RefSeq" id="WP_039575335.1">
    <property type="nucleotide sequence ID" value="NZ_CP009122.1"/>
</dbReference>
<sequence>MKVTSDQILFSVKLFIAAMLAFAVAVRIGLPQPYWALVTCCVLMNPATGAIRSKAVYRVAGTLGAGIVTLGMVAIFASVPLLLIISSGIVATIAFGVSFLDRTPRAYGFQLFAVTLMLVAVAGVDHPETMFDTVVARVTEISLGVLATTFVDSVIAPRSLGGLMRSNLRRWLPDMERWANDVLDGRETGAQEEHDRLKILSDVTALSQMVAWLRYDPTVDRGELRHVLAIQQRLLSMVPLLSAIAARIAGLTQADRAALAPYLAEARDTFRTGAMPSARPADDVRSLPLEVGRERPWQQLVHDDLADMLMDLLTLWSEICRIDRALEGRAVLDRELAGQVRRTAAFPLASDVDHAARSAAGIFVAYILLCGLWLATGWHQGPNAVLMGTVAVAFFGGGDEPGKAIAAFGRFAVLSLFLAAILAYGLLPLANDFPTFLIVMGLFMLPIGMWAAANPMGVLVLAFGLSNINLQGHYMPYDFAFFLEVGFASLIGMYVAFLGASLFRQWGVSHQVHRFLCREALEIARLSHSATRRARDLYIQRALDRIAGMTMRLAASGQVERSAALLARLRVGVNIADLRIIGTMLDPAARDATVRVLEQFRREFDAAQPSPRLLALVDEALNQLWPRRDSQKSSPVTRAIRSLAGLRIALFERAPAWIPAS</sequence>
<gene>
    <name evidence="6" type="ORF">SKP52_13275</name>
</gene>
<feature type="transmembrane region" description="Helical" evidence="5">
    <location>
        <begin position="34"/>
        <end position="51"/>
    </location>
</feature>
<proteinExistence type="predicted"/>
<name>A0A0A7PJY2_9SPHN</name>
<dbReference type="PANTHER" id="PTHR31086">
    <property type="entry name" value="ALUMINUM-ACTIVATED MALATE TRANSPORTER 10"/>
    <property type="match status" value="1"/>
</dbReference>
<evidence type="ECO:0000256" key="2">
    <source>
        <dbReference type="ARBA" id="ARBA00022692"/>
    </source>
</evidence>
<dbReference type="EMBL" id="CP009122">
    <property type="protein sequence ID" value="AJA09543.1"/>
    <property type="molecule type" value="Genomic_DNA"/>
</dbReference>
<evidence type="ECO:0000256" key="3">
    <source>
        <dbReference type="ARBA" id="ARBA00022989"/>
    </source>
</evidence>
<dbReference type="HOGENOM" id="CLU_013927_2_0_5"/>
<evidence type="ECO:0000313" key="6">
    <source>
        <dbReference type="EMBL" id="AJA09543.1"/>
    </source>
</evidence>
<protein>
    <submittedName>
        <fullName evidence="6">Conserved Putative membrane protein</fullName>
    </submittedName>
</protein>
<evidence type="ECO:0000256" key="4">
    <source>
        <dbReference type="ARBA" id="ARBA00023136"/>
    </source>
</evidence>
<dbReference type="Pfam" id="PF04632">
    <property type="entry name" value="FUSC"/>
    <property type="match status" value="1"/>
</dbReference>
<feature type="transmembrane region" description="Helical" evidence="5">
    <location>
        <begin position="7"/>
        <end position="28"/>
    </location>
</feature>
<dbReference type="GO" id="GO:0005886">
    <property type="term" value="C:plasma membrane"/>
    <property type="evidence" value="ECO:0007669"/>
    <property type="project" value="InterPro"/>
</dbReference>
<dbReference type="OrthoDB" id="9807111at2"/>
<organism evidence="6 7">
    <name type="scientific">Sphingopyxis fribergensis</name>
    <dbReference type="NCBI Taxonomy" id="1515612"/>
    <lineage>
        <taxon>Bacteria</taxon>
        <taxon>Pseudomonadati</taxon>
        <taxon>Pseudomonadota</taxon>
        <taxon>Alphaproteobacteria</taxon>
        <taxon>Sphingomonadales</taxon>
        <taxon>Sphingomonadaceae</taxon>
        <taxon>Sphingopyxis</taxon>
    </lineage>
</organism>
<dbReference type="GO" id="GO:0022857">
    <property type="term" value="F:transmembrane transporter activity"/>
    <property type="evidence" value="ECO:0007669"/>
    <property type="project" value="InterPro"/>
</dbReference>
<feature type="transmembrane region" description="Helical" evidence="5">
    <location>
        <begin position="436"/>
        <end position="465"/>
    </location>
</feature>
<reference evidence="6 7" key="1">
    <citation type="journal article" date="2015" name="Int. J. Syst. Evol. Microbiol.">
        <title>Description of Sphingopyxis fribergensis sp. nov. - a soil bacterium with the ability to degrade styrene and phenylacetic acid.</title>
        <authorList>
            <person name="Oelschlagel M."/>
            <person name="Ruckert C."/>
            <person name="Kalinowski J."/>
            <person name="Schmidt G."/>
            <person name="Schlomann M."/>
            <person name="Tischler D."/>
        </authorList>
    </citation>
    <scope>NUCLEOTIDE SEQUENCE [LARGE SCALE GENOMIC DNA]</scope>
    <source>
        <strain evidence="6 7">Kp5.2</strain>
    </source>
</reference>
<dbReference type="Proteomes" id="UP000030907">
    <property type="component" value="Chromosome"/>
</dbReference>
<comment type="subcellular location">
    <subcellularLocation>
        <location evidence="1">Membrane</location>
        <topology evidence="1">Multi-pass membrane protein</topology>
    </subcellularLocation>
</comment>
<feature type="transmembrane region" description="Helical" evidence="5">
    <location>
        <begin position="355"/>
        <end position="375"/>
    </location>
</feature>
<keyword evidence="2 5" id="KW-0812">Transmembrane</keyword>
<evidence type="ECO:0000256" key="5">
    <source>
        <dbReference type="SAM" id="Phobius"/>
    </source>
</evidence>
<evidence type="ECO:0000313" key="7">
    <source>
        <dbReference type="Proteomes" id="UP000030907"/>
    </source>
</evidence>
<feature type="transmembrane region" description="Helical" evidence="5">
    <location>
        <begin position="411"/>
        <end position="430"/>
    </location>
</feature>
<feature type="transmembrane region" description="Helical" evidence="5">
    <location>
        <begin position="136"/>
        <end position="156"/>
    </location>
</feature>
<evidence type="ECO:0000256" key="1">
    <source>
        <dbReference type="ARBA" id="ARBA00004141"/>
    </source>
</evidence>
<accession>A0A0A7PJY2</accession>